<dbReference type="EMBL" id="CAMPGE010022829">
    <property type="protein sequence ID" value="CAI2380835.1"/>
    <property type="molecule type" value="Genomic_DNA"/>
</dbReference>
<accession>A0AAD1XXE1</accession>
<gene>
    <name evidence="1" type="ORF">ECRASSUSDP1_LOCUS22275</name>
</gene>
<name>A0AAD1XXE1_EUPCR</name>
<dbReference type="AlphaFoldDB" id="A0AAD1XXE1"/>
<evidence type="ECO:0000313" key="1">
    <source>
        <dbReference type="EMBL" id="CAI2380835.1"/>
    </source>
</evidence>
<organism evidence="1 2">
    <name type="scientific">Euplotes crassus</name>
    <dbReference type="NCBI Taxonomy" id="5936"/>
    <lineage>
        <taxon>Eukaryota</taxon>
        <taxon>Sar</taxon>
        <taxon>Alveolata</taxon>
        <taxon>Ciliophora</taxon>
        <taxon>Intramacronucleata</taxon>
        <taxon>Spirotrichea</taxon>
        <taxon>Hypotrichia</taxon>
        <taxon>Euplotida</taxon>
        <taxon>Euplotidae</taxon>
        <taxon>Moneuplotes</taxon>
    </lineage>
</organism>
<evidence type="ECO:0000313" key="2">
    <source>
        <dbReference type="Proteomes" id="UP001295684"/>
    </source>
</evidence>
<sequence length="215" mass="24810">MAHNCDRCGAKFDLYMYKPYQCPVSQCTKTQCYPCWVKEAQQNQQEIAQFEETKSALEDSGYCSFHKRLLKEDELVIMYNKLDLKCVDEESVQQDIKVDVKIFTQDLNNAKDDDFKINSGSSLDESKDEFIKIIDKNVLKKSAPVKWDINGVWSPVDQKIDISRIKNGEEEQIMTICRNKVIPLPHKKGTKHKYFGQFTSNGELNVIAKHKFIGA</sequence>
<keyword evidence="2" id="KW-1185">Reference proteome</keyword>
<dbReference type="Proteomes" id="UP001295684">
    <property type="component" value="Unassembled WGS sequence"/>
</dbReference>
<reference evidence="1" key="1">
    <citation type="submission" date="2023-07" db="EMBL/GenBank/DDBJ databases">
        <authorList>
            <consortium name="AG Swart"/>
            <person name="Singh M."/>
            <person name="Singh A."/>
            <person name="Seah K."/>
            <person name="Emmerich C."/>
        </authorList>
    </citation>
    <scope>NUCLEOTIDE SEQUENCE</scope>
    <source>
        <strain evidence="1">DP1</strain>
    </source>
</reference>
<proteinExistence type="predicted"/>
<protein>
    <submittedName>
        <fullName evidence="1">Uncharacterized protein</fullName>
    </submittedName>
</protein>
<comment type="caution">
    <text evidence="1">The sequence shown here is derived from an EMBL/GenBank/DDBJ whole genome shotgun (WGS) entry which is preliminary data.</text>
</comment>